<evidence type="ECO:0000313" key="2">
    <source>
        <dbReference type="EMBL" id="ORY36121.1"/>
    </source>
</evidence>
<feature type="region of interest" description="Disordered" evidence="1">
    <location>
        <begin position="105"/>
        <end position="164"/>
    </location>
</feature>
<feature type="compositionally biased region" description="Polar residues" evidence="1">
    <location>
        <begin position="107"/>
        <end position="122"/>
    </location>
</feature>
<feature type="compositionally biased region" description="Polar residues" evidence="1">
    <location>
        <begin position="140"/>
        <end position="155"/>
    </location>
</feature>
<feature type="region of interest" description="Disordered" evidence="1">
    <location>
        <begin position="315"/>
        <end position="391"/>
    </location>
</feature>
<name>A0A1Y2BMY0_9FUNG</name>
<proteinExistence type="predicted"/>
<feature type="region of interest" description="Disordered" evidence="1">
    <location>
        <begin position="1"/>
        <end position="49"/>
    </location>
</feature>
<organism evidence="2 3">
    <name type="scientific">Rhizoclosmatium globosum</name>
    <dbReference type="NCBI Taxonomy" id="329046"/>
    <lineage>
        <taxon>Eukaryota</taxon>
        <taxon>Fungi</taxon>
        <taxon>Fungi incertae sedis</taxon>
        <taxon>Chytridiomycota</taxon>
        <taxon>Chytridiomycota incertae sedis</taxon>
        <taxon>Chytridiomycetes</taxon>
        <taxon>Chytridiales</taxon>
        <taxon>Chytriomycetaceae</taxon>
        <taxon>Rhizoclosmatium</taxon>
    </lineage>
</organism>
<accession>A0A1Y2BMY0</accession>
<reference evidence="2 3" key="1">
    <citation type="submission" date="2016-07" db="EMBL/GenBank/DDBJ databases">
        <title>Pervasive Adenine N6-methylation of Active Genes in Fungi.</title>
        <authorList>
            <consortium name="DOE Joint Genome Institute"/>
            <person name="Mondo S.J."/>
            <person name="Dannebaum R.O."/>
            <person name="Kuo R.C."/>
            <person name="Labutti K."/>
            <person name="Haridas S."/>
            <person name="Kuo A."/>
            <person name="Salamov A."/>
            <person name="Ahrendt S.R."/>
            <person name="Lipzen A."/>
            <person name="Sullivan W."/>
            <person name="Andreopoulos W.B."/>
            <person name="Clum A."/>
            <person name="Lindquist E."/>
            <person name="Daum C."/>
            <person name="Ramamoorthy G.K."/>
            <person name="Gryganskyi A."/>
            <person name="Culley D."/>
            <person name="Magnuson J.K."/>
            <person name="James T.Y."/>
            <person name="O'Malley M.A."/>
            <person name="Stajich J.E."/>
            <person name="Spatafora J.W."/>
            <person name="Visel A."/>
            <person name="Grigoriev I.V."/>
        </authorList>
    </citation>
    <scope>NUCLEOTIDE SEQUENCE [LARGE SCALE GENOMIC DNA]</scope>
    <source>
        <strain evidence="2 3">JEL800</strain>
    </source>
</reference>
<feature type="compositionally biased region" description="Polar residues" evidence="1">
    <location>
        <begin position="265"/>
        <end position="284"/>
    </location>
</feature>
<evidence type="ECO:0000256" key="1">
    <source>
        <dbReference type="SAM" id="MobiDB-lite"/>
    </source>
</evidence>
<keyword evidence="3" id="KW-1185">Reference proteome</keyword>
<sequence>MLGVNNSGVRRSDGRLNSLGTENDDHGGPGSNSGNSGEHPQTRRGSDYVQLQQFKGPVKSLGALNGANGGAERRSITHHGGVPAIQQRAMELDVFTRSITAPYEIDTSPQAQAPSVLETPQSQRHRAVTASSTSSNNSTQPSIAQPSSLLTAHQRTSSVPVPVTIPPTYSTDAIPITTSPLSTLPSCASALSLMPSASAVDLPHSSSCLSSQNPHVAYAQSLLSHHIHHPFHLLSRHAPSSQQQQQQQQQQQAPSTGPAAGRHSSGLQNQTGSNHSFDLSQPSGVTPPPGMALLYDPKAILGPWRGPSLIVGSVTDSVEQPDSNSGTTRSTGGGTQKSNSTNSAGSGMYGNAGGPNRSIDEESNDGTGGSNNPNNNPDSSNAASAVPRKPAKCTCESHEGLQIVNQVLPHGLRMLVEKLTKEEGSRVLQDAYNACGSDGIVFWRWNVGEDGKRSSRVVEYTARFAGFMNAEPILCKEYQQVLSSNDDCVVMDVKVESAQKFDIGNIHRSISFTNRICLTYEDTQKLRIKVHSHMNDSQGTGMYFNLLV</sequence>
<feature type="compositionally biased region" description="Low complexity" evidence="1">
    <location>
        <begin position="242"/>
        <end position="252"/>
    </location>
</feature>
<dbReference type="OrthoDB" id="2160757at2759"/>
<gene>
    <name evidence="2" type="ORF">BCR33DRAFT_484207</name>
</gene>
<dbReference type="Proteomes" id="UP000193642">
    <property type="component" value="Unassembled WGS sequence"/>
</dbReference>
<dbReference type="EMBL" id="MCGO01000057">
    <property type="protein sequence ID" value="ORY36121.1"/>
    <property type="molecule type" value="Genomic_DNA"/>
</dbReference>
<dbReference type="AlphaFoldDB" id="A0A1Y2BMY0"/>
<feature type="compositionally biased region" description="Low complexity" evidence="1">
    <location>
        <begin position="370"/>
        <end position="385"/>
    </location>
</feature>
<protein>
    <submittedName>
        <fullName evidence="2">Uncharacterized protein</fullName>
    </submittedName>
</protein>
<feature type="region of interest" description="Disordered" evidence="1">
    <location>
        <begin position="236"/>
        <end position="291"/>
    </location>
</feature>
<evidence type="ECO:0000313" key="3">
    <source>
        <dbReference type="Proteomes" id="UP000193642"/>
    </source>
</evidence>
<comment type="caution">
    <text evidence="2">The sequence shown here is derived from an EMBL/GenBank/DDBJ whole genome shotgun (WGS) entry which is preliminary data.</text>
</comment>